<dbReference type="EMBL" id="BAABDQ010000002">
    <property type="protein sequence ID" value="GAA3531929.1"/>
    <property type="molecule type" value="Genomic_DNA"/>
</dbReference>
<evidence type="ECO:0000313" key="5">
    <source>
        <dbReference type="Proteomes" id="UP001500630"/>
    </source>
</evidence>
<dbReference type="InterPro" id="IPR009057">
    <property type="entry name" value="Homeodomain-like_sf"/>
</dbReference>
<comment type="caution">
    <text evidence="4">The sequence shown here is derived from an EMBL/GenBank/DDBJ whole genome shotgun (WGS) entry which is preliminary data.</text>
</comment>
<evidence type="ECO:0000313" key="4">
    <source>
        <dbReference type="EMBL" id="GAA3531929.1"/>
    </source>
</evidence>
<evidence type="ECO:0000259" key="3">
    <source>
        <dbReference type="PROSITE" id="PS01124"/>
    </source>
</evidence>
<keyword evidence="5" id="KW-1185">Reference proteome</keyword>
<sequence>MGDVVFLPRELGHGLADAISTPLTDANPRFDDGSPVGRLHQDGPGPAIEMMCGAAPGAGADAATSALLDVLLPYILRTWYESRPGDLATGWGAALRDSDLPLRSVAERTGYASEFALAKAFKREFGTAPGRYRGQAAG</sequence>
<name>A0ABP6VFF3_9ACTN</name>
<dbReference type="Proteomes" id="UP001500630">
    <property type="component" value="Unassembled WGS sequence"/>
</dbReference>
<dbReference type="Pfam" id="PF00165">
    <property type="entry name" value="HTH_AraC"/>
    <property type="match status" value="1"/>
</dbReference>
<proteinExistence type="predicted"/>
<keyword evidence="2" id="KW-0804">Transcription</keyword>
<dbReference type="SUPFAM" id="SSF46689">
    <property type="entry name" value="Homeodomain-like"/>
    <property type="match status" value="1"/>
</dbReference>
<dbReference type="Gene3D" id="1.10.10.60">
    <property type="entry name" value="Homeodomain-like"/>
    <property type="match status" value="1"/>
</dbReference>
<protein>
    <recommendedName>
        <fullName evidence="3">HTH araC/xylS-type domain-containing protein</fullName>
    </recommendedName>
</protein>
<dbReference type="InterPro" id="IPR018060">
    <property type="entry name" value="HTH_AraC"/>
</dbReference>
<gene>
    <name evidence="4" type="ORF">GCM10022419_008670</name>
</gene>
<keyword evidence="1" id="KW-0805">Transcription regulation</keyword>
<reference evidence="5" key="1">
    <citation type="journal article" date="2019" name="Int. J. Syst. Evol. Microbiol.">
        <title>The Global Catalogue of Microorganisms (GCM) 10K type strain sequencing project: providing services to taxonomists for standard genome sequencing and annotation.</title>
        <authorList>
            <consortium name="The Broad Institute Genomics Platform"/>
            <consortium name="The Broad Institute Genome Sequencing Center for Infectious Disease"/>
            <person name="Wu L."/>
            <person name="Ma J."/>
        </authorList>
    </citation>
    <scope>NUCLEOTIDE SEQUENCE [LARGE SCALE GENOMIC DNA]</scope>
    <source>
        <strain evidence="5">JCM 17326</strain>
    </source>
</reference>
<evidence type="ECO:0000256" key="2">
    <source>
        <dbReference type="ARBA" id="ARBA00023163"/>
    </source>
</evidence>
<accession>A0ABP6VFF3</accession>
<feature type="domain" description="HTH araC/xylS-type" evidence="3">
    <location>
        <begin position="95"/>
        <end position="135"/>
    </location>
</feature>
<organism evidence="4 5">
    <name type="scientific">Nonomuraea rosea</name>
    <dbReference type="NCBI Taxonomy" id="638574"/>
    <lineage>
        <taxon>Bacteria</taxon>
        <taxon>Bacillati</taxon>
        <taxon>Actinomycetota</taxon>
        <taxon>Actinomycetes</taxon>
        <taxon>Streptosporangiales</taxon>
        <taxon>Streptosporangiaceae</taxon>
        <taxon>Nonomuraea</taxon>
    </lineage>
</organism>
<dbReference type="PROSITE" id="PS01124">
    <property type="entry name" value="HTH_ARAC_FAMILY_2"/>
    <property type="match status" value="1"/>
</dbReference>
<evidence type="ECO:0000256" key="1">
    <source>
        <dbReference type="ARBA" id="ARBA00023015"/>
    </source>
</evidence>